<dbReference type="Pfam" id="PF00875">
    <property type="entry name" value="DNA_photolyase"/>
    <property type="match status" value="1"/>
</dbReference>
<dbReference type="Gene3D" id="3.40.50.1820">
    <property type="entry name" value="alpha/beta hydrolase"/>
    <property type="match status" value="1"/>
</dbReference>
<dbReference type="OrthoDB" id="408373at2759"/>
<dbReference type="AlphaFoldDB" id="A0A836C2Y5"/>
<dbReference type="InterPro" id="IPR029058">
    <property type="entry name" value="AB_hydrolase_fold"/>
</dbReference>
<dbReference type="GO" id="GO:0003824">
    <property type="term" value="F:catalytic activity"/>
    <property type="evidence" value="ECO:0007669"/>
    <property type="project" value="InterPro"/>
</dbReference>
<dbReference type="Pfam" id="PF00561">
    <property type="entry name" value="Abhydrolase_1"/>
    <property type="match status" value="1"/>
</dbReference>
<dbReference type="InterPro" id="IPR000073">
    <property type="entry name" value="AB_hydrolase_1"/>
</dbReference>
<dbReference type="PRINTS" id="PR00412">
    <property type="entry name" value="EPOXHYDRLASE"/>
</dbReference>
<dbReference type="InterPro" id="IPR036155">
    <property type="entry name" value="Crypto/Photolyase_N_sf"/>
</dbReference>
<dbReference type="InterPro" id="IPR000639">
    <property type="entry name" value="Epox_hydrolase-like"/>
</dbReference>
<comment type="caution">
    <text evidence="3">The sequence shown here is derived from an EMBL/GenBank/DDBJ whole genome shotgun (WGS) entry which is preliminary data.</text>
</comment>
<organism evidence="3 4">
    <name type="scientific">Edaphochlamys debaryana</name>
    <dbReference type="NCBI Taxonomy" id="47281"/>
    <lineage>
        <taxon>Eukaryota</taxon>
        <taxon>Viridiplantae</taxon>
        <taxon>Chlorophyta</taxon>
        <taxon>core chlorophytes</taxon>
        <taxon>Chlorophyceae</taxon>
        <taxon>CS clade</taxon>
        <taxon>Chlamydomonadales</taxon>
        <taxon>Chlamydomonadales incertae sedis</taxon>
        <taxon>Edaphochlamys</taxon>
    </lineage>
</organism>
<sequence>MALAMGLGGARTAVRAARSSAKAVVGRPLASSASTPRSSGRRELLGTAPCPRSPTSAPSTPARPLPAAHASAAPTDAAATPTPSPRRHAPSVAELASRLDPATRGPVVLWFRNDLRIDDHPGLTAAAAACMGQGAGGAARPLAPVFVLDPSRLYFHAFNAGGPEALSAALERLRADLRSRGSDLALVVGCWEEALPGAARALGAAAVVSEEEVELRWRGPSDDALARASEASGAQAFGWDAPVWPAASFDTRYRSWLQGRGAAAEPIPPPAALPPFPSGLEPGRIPDGAEMRRLLTEAALAACGPDAAVASTARAVMEAAAAGPEAERARRVLAGPASPLELLRLYLRTAPPPPPDSPSASVSIDDEVAALRRPGVEGAPFTGLFSAAKALGSLSARRVLKEAFAADGRPYGSVEPRRLRSPEAVAAGVAAEAADFHRALAVLDDDRVLAPGVEVHFWRWRGGLTDYCVAEPSNPLPGAPALLLVHGFGAFGDQWGRSVMSDLAAAGFRVFAPTFPGFGRSQKASVPYSQDLWRDFLRDFTLEVVRAPVVLAGNSIGGFISTSMAADYPGLVRGLVLLNSAGPVDPGFDEATWRKAVAAGRKAPPKLLVQALASALFWYLERTVPSTLRWLYPTNPDRADKWLQQEILRAAGDSGAIDVFKAVFYLPPPRPLNFLIRDMFRGPTFILQGALDPLNESTGRAMQLQELCPNVTVRMLQAGHCPHDEVPELVTAGLLDFVRDRVLGAPAAGGSERQAAAVGATVSAAAADK</sequence>
<feature type="region of interest" description="Disordered" evidence="1">
    <location>
        <begin position="1"/>
        <end position="97"/>
    </location>
</feature>
<dbReference type="SUPFAM" id="SSF53474">
    <property type="entry name" value="alpha/beta-Hydrolases"/>
    <property type="match status" value="1"/>
</dbReference>
<gene>
    <name evidence="3" type="ORF">HYH03_004807</name>
</gene>
<dbReference type="EMBL" id="JAEHOE010000015">
    <property type="protein sequence ID" value="KAG2497218.1"/>
    <property type="molecule type" value="Genomic_DNA"/>
</dbReference>
<dbReference type="InterPro" id="IPR006050">
    <property type="entry name" value="DNA_photolyase_N"/>
</dbReference>
<feature type="compositionally biased region" description="Low complexity" evidence="1">
    <location>
        <begin position="10"/>
        <end position="27"/>
    </location>
</feature>
<keyword evidence="4" id="KW-1185">Reference proteome</keyword>
<evidence type="ECO:0000313" key="4">
    <source>
        <dbReference type="Proteomes" id="UP000612055"/>
    </source>
</evidence>
<dbReference type="InterPro" id="IPR014729">
    <property type="entry name" value="Rossmann-like_a/b/a_fold"/>
</dbReference>
<feature type="compositionally biased region" description="Low complexity" evidence="1">
    <location>
        <begin position="47"/>
        <end position="81"/>
    </location>
</feature>
<evidence type="ECO:0000313" key="3">
    <source>
        <dbReference type="EMBL" id="KAG2497218.1"/>
    </source>
</evidence>
<dbReference type="PRINTS" id="PR00111">
    <property type="entry name" value="ABHYDROLASE"/>
</dbReference>
<dbReference type="PANTHER" id="PTHR47832">
    <property type="entry name" value="DNA PHOTOLYASE"/>
    <property type="match status" value="1"/>
</dbReference>
<proteinExistence type="predicted"/>
<evidence type="ECO:0000259" key="2">
    <source>
        <dbReference type="PROSITE" id="PS51645"/>
    </source>
</evidence>
<name>A0A836C2Y5_9CHLO</name>
<reference evidence="3" key="1">
    <citation type="journal article" date="2020" name="bioRxiv">
        <title>Comparative genomics of Chlamydomonas.</title>
        <authorList>
            <person name="Craig R.J."/>
            <person name="Hasan A.R."/>
            <person name="Ness R.W."/>
            <person name="Keightley P.D."/>
        </authorList>
    </citation>
    <scope>NUCLEOTIDE SEQUENCE</scope>
    <source>
        <strain evidence="3">CCAP 11/70</strain>
    </source>
</reference>
<dbReference type="PANTHER" id="PTHR47832:SF1">
    <property type="entry name" value="DNA PHOTOLYASE"/>
    <property type="match status" value="1"/>
</dbReference>
<feature type="domain" description="Photolyase/cryptochrome alpha/beta" evidence="2">
    <location>
        <begin position="105"/>
        <end position="244"/>
    </location>
</feature>
<dbReference type="Proteomes" id="UP000612055">
    <property type="component" value="Unassembled WGS sequence"/>
</dbReference>
<dbReference type="SUPFAM" id="SSF52425">
    <property type="entry name" value="Cryptochrome/photolyase, N-terminal domain"/>
    <property type="match status" value="1"/>
</dbReference>
<dbReference type="PROSITE" id="PS51645">
    <property type="entry name" value="PHR_CRY_ALPHA_BETA"/>
    <property type="match status" value="1"/>
</dbReference>
<accession>A0A836C2Y5</accession>
<dbReference type="Gene3D" id="3.40.50.620">
    <property type="entry name" value="HUPs"/>
    <property type="match status" value="1"/>
</dbReference>
<evidence type="ECO:0000256" key="1">
    <source>
        <dbReference type="SAM" id="MobiDB-lite"/>
    </source>
</evidence>
<protein>
    <recommendedName>
        <fullName evidence="2">Photolyase/cryptochrome alpha/beta domain-containing protein</fullName>
    </recommendedName>
</protein>